<evidence type="ECO:0000313" key="2">
    <source>
        <dbReference type="WBParaSite" id="Hba_06619"/>
    </source>
</evidence>
<keyword evidence="1" id="KW-1185">Reference proteome</keyword>
<evidence type="ECO:0000313" key="1">
    <source>
        <dbReference type="Proteomes" id="UP000095283"/>
    </source>
</evidence>
<proteinExistence type="predicted"/>
<organism evidence="1 2">
    <name type="scientific">Heterorhabditis bacteriophora</name>
    <name type="common">Entomopathogenic nematode worm</name>
    <dbReference type="NCBI Taxonomy" id="37862"/>
    <lineage>
        <taxon>Eukaryota</taxon>
        <taxon>Metazoa</taxon>
        <taxon>Ecdysozoa</taxon>
        <taxon>Nematoda</taxon>
        <taxon>Chromadorea</taxon>
        <taxon>Rhabditida</taxon>
        <taxon>Rhabditina</taxon>
        <taxon>Rhabditomorpha</taxon>
        <taxon>Strongyloidea</taxon>
        <taxon>Heterorhabditidae</taxon>
        <taxon>Heterorhabditis</taxon>
    </lineage>
</organism>
<accession>A0A1I7WNA6</accession>
<protein>
    <submittedName>
        <fullName evidence="2">Uncharacterized protein</fullName>
    </submittedName>
</protein>
<dbReference type="Proteomes" id="UP000095283">
    <property type="component" value="Unplaced"/>
</dbReference>
<reference evidence="2" key="1">
    <citation type="submission" date="2016-11" db="UniProtKB">
        <authorList>
            <consortium name="WormBaseParasite"/>
        </authorList>
    </citation>
    <scope>IDENTIFICATION</scope>
</reference>
<sequence>MFIKHVVTFRKCQEGEGRVRDLEYTIDIHDIFTRKSSSLKFRNEYLYTCTKSRAKLFACLSSVFYLLEFVENTVSNMQLWSYCFVMLCLPIKPQEFISVLNNYTKELEKKLKLLHTPNKLIYHLKINLT</sequence>
<name>A0A1I7WNA6_HETBA</name>
<dbReference type="WBParaSite" id="Hba_06619">
    <property type="protein sequence ID" value="Hba_06619"/>
    <property type="gene ID" value="Hba_06619"/>
</dbReference>
<dbReference type="AlphaFoldDB" id="A0A1I7WNA6"/>